<comment type="caution">
    <text evidence="2">The sequence shown here is derived from an EMBL/GenBank/DDBJ whole genome shotgun (WGS) entry which is preliminary data.</text>
</comment>
<dbReference type="RefSeq" id="WP_067593985.1">
    <property type="nucleotide sequence ID" value="NZ_JABMCZ010000003.1"/>
</dbReference>
<sequence length="410" mass="43630">MVVGAVRSDRRPVVAGVAGGLGFGLLSVGVGLAAYSRFFASTRSLDGTVAGHDLFGSFTTTDASDLVNRYATLPFVLGVLVLIAAMAAAGVRAGRWRLNILVELYILLAFGAGIVVIPTMAVRDHLPGLFLQIRWQFGLFAQLPTAVAAATLVVLGSVLLADIAWRPERMRALSRRAAGAAALVGVLAAATVSTAAVYAGDDSTRWDHTTAAPVDVPPVPARLGDEIYHFDIPHDSSDIVAAGAGFVVATVTGLTAYDGATGTPRWHLLRTHRPADRYHGPAYSSGSLHAIDDGKTVVAEWKNVGWIALDAMTGKTLWQIEDYTRIAHSAKKHSRYRIALAEEIVEASEPSWKQTYREIRAWSRADGRPTATHRHVPTETYCSTRIVAAPGAVVVSCLGLKNSQLVGYGA</sequence>
<evidence type="ECO:0000313" key="2">
    <source>
        <dbReference type="EMBL" id="KZM70650.1"/>
    </source>
</evidence>
<dbReference type="Gene3D" id="2.130.10.10">
    <property type="entry name" value="YVTN repeat-like/Quinoprotein amine dehydrogenase"/>
    <property type="match status" value="1"/>
</dbReference>
<dbReference type="AlphaFoldDB" id="A0A164JR88"/>
<feature type="transmembrane region" description="Helical" evidence="1">
    <location>
        <begin position="239"/>
        <end position="260"/>
    </location>
</feature>
<keyword evidence="1" id="KW-1133">Transmembrane helix</keyword>
<gene>
    <name evidence="2" type="ORF">AWN90_39460</name>
</gene>
<evidence type="ECO:0000313" key="3">
    <source>
        <dbReference type="Proteomes" id="UP000076512"/>
    </source>
</evidence>
<feature type="transmembrane region" description="Helical" evidence="1">
    <location>
        <begin position="70"/>
        <end position="91"/>
    </location>
</feature>
<name>A0A164JR88_9NOCA</name>
<feature type="transmembrane region" description="Helical" evidence="1">
    <location>
        <begin position="177"/>
        <end position="199"/>
    </location>
</feature>
<dbReference type="SUPFAM" id="SSF50998">
    <property type="entry name" value="Quinoprotein alcohol dehydrogenase-like"/>
    <property type="match status" value="1"/>
</dbReference>
<feature type="transmembrane region" description="Helical" evidence="1">
    <location>
        <begin position="12"/>
        <end position="35"/>
    </location>
</feature>
<evidence type="ECO:0008006" key="4">
    <source>
        <dbReference type="Google" id="ProtNLM"/>
    </source>
</evidence>
<dbReference type="STRING" id="455432.AWN90_39460"/>
<keyword evidence="3" id="KW-1185">Reference proteome</keyword>
<protein>
    <recommendedName>
        <fullName evidence="4">PQQ-binding-like beta-propeller repeat protein</fullName>
    </recommendedName>
</protein>
<dbReference type="InterPro" id="IPR011047">
    <property type="entry name" value="Quinoprotein_ADH-like_sf"/>
</dbReference>
<feature type="transmembrane region" description="Helical" evidence="1">
    <location>
        <begin position="141"/>
        <end position="165"/>
    </location>
</feature>
<evidence type="ECO:0000256" key="1">
    <source>
        <dbReference type="SAM" id="Phobius"/>
    </source>
</evidence>
<keyword evidence="1" id="KW-0812">Transmembrane</keyword>
<dbReference type="Proteomes" id="UP000076512">
    <property type="component" value="Unassembled WGS sequence"/>
</dbReference>
<dbReference type="EMBL" id="LWGR01000013">
    <property type="protein sequence ID" value="KZM70650.1"/>
    <property type="molecule type" value="Genomic_DNA"/>
</dbReference>
<feature type="transmembrane region" description="Helical" evidence="1">
    <location>
        <begin position="98"/>
        <end position="121"/>
    </location>
</feature>
<proteinExistence type="predicted"/>
<accession>A0A164JR88</accession>
<dbReference type="OrthoDB" id="4571219at2"/>
<keyword evidence="1" id="KW-0472">Membrane</keyword>
<organism evidence="2 3">
    <name type="scientific">Nocardia terpenica</name>
    <dbReference type="NCBI Taxonomy" id="455432"/>
    <lineage>
        <taxon>Bacteria</taxon>
        <taxon>Bacillati</taxon>
        <taxon>Actinomycetota</taxon>
        <taxon>Actinomycetes</taxon>
        <taxon>Mycobacteriales</taxon>
        <taxon>Nocardiaceae</taxon>
        <taxon>Nocardia</taxon>
    </lineage>
</organism>
<dbReference type="InterPro" id="IPR015943">
    <property type="entry name" value="WD40/YVTN_repeat-like_dom_sf"/>
</dbReference>
<reference evidence="2 3" key="1">
    <citation type="submission" date="2016-04" db="EMBL/GenBank/DDBJ databases">
        <authorList>
            <person name="Evans L.H."/>
            <person name="Alamgir A."/>
            <person name="Owens N."/>
            <person name="Weber N.D."/>
            <person name="Virtaneva K."/>
            <person name="Barbian K."/>
            <person name="Babar A."/>
            <person name="Rosenke K."/>
        </authorList>
    </citation>
    <scope>NUCLEOTIDE SEQUENCE [LARGE SCALE GENOMIC DNA]</scope>
    <source>
        <strain evidence="2 3">IFM 0406</strain>
    </source>
</reference>